<keyword evidence="1 4" id="KW-0963">Cytoplasm</keyword>
<evidence type="ECO:0000313" key="5">
    <source>
        <dbReference type="EMBL" id="TWP29311.1"/>
    </source>
</evidence>
<dbReference type="AlphaFoldDB" id="A0A563DH18"/>
<keyword evidence="3 4" id="KW-0012">Acyltransferase</keyword>
<evidence type="ECO:0000256" key="2">
    <source>
        <dbReference type="ARBA" id="ARBA00022679"/>
    </source>
</evidence>
<dbReference type="GO" id="GO:0005737">
    <property type="term" value="C:cytoplasm"/>
    <property type="evidence" value="ECO:0007669"/>
    <property type="project" value="UniProtKB-SubCell"/>
</dbReference>
<protein>
    <recommendedName>
        <fullName evidence="4">Leucyl/phenylalanyl-tRNA--protein transferase</fullName>
        <ecNumber evidence="4">2.3.2.6</ecNumber>
    </recommendedName>
    <alternativeName>
        <fullName evidence="4">L/F-transferase</fullName>
    </alternativeName>
    <alternativeName>
        <fullName evidence="4">Leucyltransferase</fullName>
    </alternativeName>
    <alternativeName>
        <fullName evidence="4">Phenyalanyltransferase</fullName>
    </alternativeName>
</protein>
<comment type="function">
    <text evidence="4">Functions in the N-end rule pathway of protein degradation where it conjugates Leu, Phe and, less efficiently, Met from aminoacyl-tRNAs to the N-termini of proteins containing an N-terminal arginine or lysine.</text>
</comment>
<comment type="caution">
    <text evidence="5">The sequence shown here is derived from an EMBL/GenBank/DDBJ whole genome shotgun (WGS) entry which is preliminary data.</text>
</comment>
<dbReference type="OrthoDB" id="9790282at2"/>
<comment type="catalytic activity">
    <reaction evidence="4">
        <text>L-phenylalanyl-tRNA(Phe) + an N-terminal L-alpha-aminoacyl-[protein] = an N-terminal L-phenylalanyl-L-alpha-aminoacyl-[protein] + tRNA(Phe)</text>
        <dbReference type="Rhea" id="RHEA:43632"/>
        <dbReference type="Rhea" id="RHEA-COMP:9668"/>
        <dbReference type="Rhea" id="RHEA-COMP:9699"/>
        <dbReference type="Rhea" id="RHEA-COMP:10636"/>
        <dbReference type="Rhea" id="RHEA-COMP:10637"/>
        <dbReference type="ChEBI" id="CHEBI:78442"/>
        <dbReference type="ChEBI" id="CHEBI:78531"/>
        <dbReference type="ChEBI" id="CHEBI:78597"/>
        <dbReference type="ChEBI" id="CHEBI:83561"/>
        <dbReference type="EC" id="2.3.2.6"/>
    </reaction>
</comment>
<dbReference type="NCBIfam" id="TIGR00667">
    <property type="entry name" value="aat"/>
    <property type="match status" value="1"/>
</dbReference>
<keyword evidence="6" id="KW-1185">Reference proteome</keyword>
<evidence type="ECO:0000313" key="6">
    <source>
        <dbReference type="Proteomes" id="UP000319499"/>
    </source>
</evidence>
<dbReference type="Proteomes" id="UP000319499">
    <property type="component" value="Unassembled WGS sequence"/>
</dbReference>
<dbReference type="InterPro" id="IPR042203">
    <property type="entry name" value="Leu/Phe-tRNA_Trfase_C"/>
</dbReference>
<evidence type="ECO:0000256" key="4">
    <source>
        <dbReference type="HAMAP-Rule" id="MF_00688"/>
    </source>
</evidence>
<evidence type="ECO:0000256" key="3">
    <source>
        <dbReference type="ARBA" id="ARBA00023315"/>
    </source>
</evidence>
<dbReference type="GO" id="GO:0008914">
    <property type="term" value="F:leucyl-tRNA--protein transferase activity"/>
    <property type="evidence" value="ECO:0007669"/>
    <property type="project" value="UniProtKB-UniRule"/>
</dbReference>
<evidence type="ECO:0000256" key="1">
    <source>
        <dbReference type="ARBA" id="ARBA00022490"/>
    </source>
</evidence>
<comment type="subcellular location">
    <subcellularLocation>
        <location evidence="4">Cytoplasm</location>
    </subcellularLocation>
</comment>
<organism evidence="5 6">
    <name type="scientific">Apibacter muscae</name>
    <dbReference type="NCBI Taxonomy" id="2509004"/>
    <lineage>
        <taxon>Bacteria</taxon>
        <taxon>Pseudomonadati</taxon>
        <taxon>Bacteroidota</taxon>
        <taxon>Flavobacteriia</taxon>
        <taxon>Flavobacteriales</taxon>
        <taxon>Weeksellaceae</taxon>
        <taxon>Apibacter</taxon>
    </lineage>
</organism>
<proteinExistence type="inferred from homology"/>
<dbReference type="EMBL" id="SELH01000015">
    <property type="protein sequence ID" value="TWP29311.1"/>
    <property type="molecule type" value="Genomic_DNA"/>
</dbReference>
<dbReference type="SUPFAM" id="SSF55729">
    <property type="entry name" value="Acyl-CoA N-acyltransferases (Nat)"/>
    <property type="match status" value="1"/>
</dbReference>
<comment type="similarity">
    <text evidence="4">Belongs to the L/F-transferase family.</text>
</comment>
<name>A0A563DH18_9FLAO</name>
<dbReference type="PANTHER" id="PTHR30098:SF2">
    <property type="entry name" value="LEUCYL_PHENYLALANYL-TRNA--PROTEIN TRANSFERASE"/>
    <property type="match status" value="1"/>
</dbReference>
<dbReference type="RefSeq" id="WP_146291946.1">
    <property type="nucleotide sequence ID" value="NZ_SELH01000015.1"/>
</dbReference>
<dbReference type="HAMAP" id="MF_00688">
    <property type="entry name" value="Leu_Phe_trans"/>
    <property type="match status" value="1"/>
</dbReference>
<dbReference type="InterPro" id="IPR004616">
    <property type="entry name" value="Leu/Phe-tRNA_Trfase"/>
</dbReference>
<dbReference type="InterPro" id="IPR016181">
    <property type="entry name" value="Acyl_CoA_acyltransferase"/>
</dbReference>
<dbReference type="PANTHER" id="PTHR30098">
    <property type="entry name" value="LEUCYL/PHENYLALANYL-TRNA--PROTEIN TRANSFERASE"/>
    <property type="match status" value="1"/>
</dbReference>
<reference evidence="5 6" key="1">
    <citation type="submission" date="2019-02" db="EMBL/GenBank/DDBJ databases">
        <title>Apibacter muscae sp. nov.: a novel member of the house fly microbiota.</title>
        <authorList>
            <person name="Park R."/>
        </authorList>
    </citation>
    <scope>NUCLEOTIDE SEQUENCE [LARGE SCALE GENOMIC DNA]</scope>
    <source>
        <strain evidence="5 6">AL1</strain>
    </source>
</reference>
<sequence>MIFLTDRLEFPEVSNANSNGLLAIGGDLSAGRLLLAYKSGIFPWYNKDEIIQWWSPDPRFVLFPNKLKISKSTKKLLKQEYFQFTENKCFKKVVSHCASASRKGQSGTWITNEMIDAYVILNQKGLAKSFEVWRENLLVGGFYGVDLGDIFCGESMFSIVSNASKCGFTNFVNKYANKYKFIDCQVYSSYLEQLGAMEIPRNKFINYLNSETIKNLHFTQ</sequence>
<dbReference type="InterPro" id="IPR042221">
    <property type="entry name" value="Leu/Phe-tRNA_Trfase_N"/>
</dbReference>
<comment type="catalytic activity">
    <reaction evidence="4">
        <text>N-terminal L-arginyl-[protein] + L-leucyl-tRNA(Leu) = N-terminal L-leucyl-L-arginyl-[protein] + tRNA(Leu) + H(+)</text>
        <dbReference type="Rhea" id="RHEA:50416"/>
        <dbReference type="Rhea" id="RHEA-COMP:9613"/>
        <dbReference type="Rhea" id="RHEA-COMP:9622"/>
        <dbReference type="Rhea" id="RHEA-COMP:12672"/>
        <dbReference type="Rhea" id="RHEA-COMP:12673"/>
        <dbReference type="ChEBI" id="CHEBI:15378"/>
        <dbReference type="ChEBI" id="CHEBI:64719"/>
        <dbReference type="ChEBI" id="CHEBI:78442"/>
        <dbReference type="ChEBI" id="CHEBI:78494"/>
        <dbReference type="ChEBI" id="CHEBI:133044"/>
        <dbReference type="EC" id="2.3.2.6"/>
    </reaction>
</comment>
<accession>A0A563DH18</accession>
<keyword evidence="2 4" id="KW-0808">Transferase</keyword>
<dbReference type="Gene3D" id="3.30.70.3550">
    <property type="entry name" value="Leucyl/phenylalanyl-tRNA-protein transferase, N-terminal domain"/>
    <property type="match status" value="1"/>
</dbReference>
<gene>
    <name evidence="4" type="primary">aat</name>
    <name evidence="5" type="ORF">ETU09_03580</name>
</gene>
<comment type="catalytic activity">
    <reaction evidence="4">
        <text>N-terminal L-lysyl-[protein] + L-leucyl-tRNA(Leu) = N-terminal L-leucyl-L-lysyl-[protein] + tRNA(Leu) + H(+)</text>
        <dbReference type="Rhea" id="RHEA:12340"/>
        <dbReference type="Rhea" id="RHEA-COMP:9613"/>
        <dbReference type="Rhea" id="RHEA-COMP:9622"/>
        <dbReference type="Rhea" id="RHEA-COMP:12670"/>
        <dbReference type="Rhea" id="RHEA-COMP:12671"/>
        <dbReference type="ChEBI" id="CHEBI:15378"/>
        <dbReference type="ChEBI" id="CHEBI:65249"/>
        <dbReference type="ChEBI" id="CHEBI:78442"/>
        <dbReference type="ChEBI" id="CHEBI:78494"/>
        <dbReference type="ChEBI" id="CHEBI:133043"/>
        <dbReference type="EC" id="2.3.2.6"/>
    </reaction>
</comment>
<dbReference type="GO" id="GO:0030163">
    <property type="term" value="P:protein catabolic process"/>
    <property type="evidence" value="ECO:0007669"/>
    <property type="project" value="UniProtKB-UniRule"/>
</dbReference>
<dbReference type="Pfam" id="PF03588">
    <property type="entry name" value="Leu_Phe_trans"/>
    <property type="match status" value="1"/>
</dbReference>
<dbReference type="EC" id="2.3.2.6" evidence="4"/>
<dbReference type="Gene3D" id="3.40.630.70">
    <property type="entry name" value="Leucyl/phenylalanyl-tRNA-protein transferase, C-terminal domain"/>
    <property type="match status" value="1"/>
</dbReference>